<proteinExistence type="predicted"/>
<protein>
    <submittedName>
        <fullName evidence="1">Uncharacterized protein</fullName>
    </submittedName>
</protein>
<keyword evidence="2" id="KW-1185">Reference proteome</keyword>
<sequence length="155" mass="17147">MDGYTQTISLLDGFNPQSLAPKDLEETLISLKRQLLKTEAAKLLLPAKELPFSRVSLGRLLSLLNLVFKPEKKYEPKLAALRALDSVSLVICGLCLTQKAVDIMRKELFDVLLEQAVIASQAIVQVIAKSEEINRVILSSSVDEEFLQSKFSAST</sequence>
<comment type="caution">
    <text evidence="1">The sequence shown here is derived from an EMBL/GenBank/DDBJ whole genome shotgun (WGS) entry which is preliminary data.</text>
</comment>
<evidence type="ECO:0000313" key="1">
    <source>
        <dbReference type="EMBL" id="KAJ5283306.1"/>
    </source>
</evidence>
<reference evidence="1 2" key="1">
    <citation type="journal article" date="2023" name="IMA Fungus">
        <title>Comparative genomic study of the Penicillium genus elucidates a diverse pangenome and 15 lateral gene transfer events.</title>
        <authorList>
            <person name="Petersen C."/>
            <person name="Sorensen T."/>
            <person name="Nielsen M.R."/>
            <person name="Sondergaard T.E."/>
            <person name="Sorensen J.L."/>
            <person name="Fitzpatrick D.A."/>
            <person name="Frisvad J.C."/>
            <person name="Nielsen K.L."/>
        </authorList>
    </citation>
    <scope>NUCLEOTIDE SEQUENCE [LARGE SCALE GENOMIC DNA]</scope>
    <source>
        <strain evidence="1 2">IBT 3361</strain>
    </source>
</reference>
<dbReference type="Proteomes" id="UP001220256">
    <property type="component" value="Unassembled WGS sequence"/>
</dbReference>
<name>A0ABQ8WYX8_PENCH</name>
<gene>
    <name evidence="1" type="ORF">N7505_001286</name>
</gene>
<evidence type="ECO:0000313" key="2">
    <source>
        <dbReference type="Proteomes" id="UP001220256"/>
    </source>
</evidence>
<dbReference type="EMBL" id="JAPVEB010000001">
    <property type="protein sequence ID" value="KAJ5283306.1"/>
    <property type="molecule type" value="Genomic_DNA"/>
</dbReference>
<accession>A0ABQ8WYX8</accession>
<organism evidence="1 2">
    <name type="scientific">Penicillium chrysogenum</name>
    <name type="common">Penicillium notatum</name>
    <dbReference type="NCBI Taxonomy" id="5076"/>
    <lineage>
        <taxon>Eukaryota</taxon>
        <taxon>Fungi</taxon>
        <taxon>Dikarya</taxon>
        <taxon>Ascomycota</taxon>
        <taxon>Pezizomycotina</taxon>
        <taxon>Eurotiomycetes</taxon>
        <taxon>Eurotiomycetidae</taxon>
        <taxon>Eurotiales</taxon>
        <taxon>Aspergillaceae</taxon>
        <taxon>Penicillium</taxon>
        <taxon>Penicillium chrysogenum species complex</taxon>
    </lineage>
</organism>